<dbReference type="InterPro" id="IPR036390">
    <property type="entry name" value="WH_DNA-bd_sf"/>
</dbReference>
<dbReference type="SMART" id="SM00895">
    <property type="entry name" value="FCD"/>
    <property type="match status" value="1"/>
</dbReference>
<dbReference type="InterPro" id="IPR011711">
    <property type="entry name" value="GntR_C"/>
</dbReference>
<sequence length="251" mass="26740">MPTAGADDAPPGDTALAIALRELEELIVGQAEAGDQLPAEAALAESIGVSRLTIREALKVLAGQGLIELSRGRRPTVRQPDSTVMSRFLSVAIRRDSRSVLELLSIRRSLEVLSASEAAKHAGRAALAAMDAALDQMQRAADALDGTDESVARYNTADVAFHEALAMASGNRMLSLLLESLASSLHHSFTQSFAGFMAAGGDIDDAVREHRRIFELVAKGDALGAERAMKRHLERTARDLQSHLSRTAPPA</sequence>
<dbReference type="PRINTS" id="PR00035">
    <property type="entry name" value="HTHGNTR"/>
</dbReference>
<keyword evidence="6" id="KW-1185">Reference proteome</keyword>
<protein>
    <submittedName>
        <fullName evidence="5">FadR/GntR family transcriptional regulator</fullName>
    </submittedName>
</protein>
<feature type="domain" description="HTH gntR-type" evidence="4">
    <location>
        <begin position="12"/>
        <end position="80"/>
    </location>
</feature>
<dbReference type="PANTHER" id="PTHR43537:SF44">
    <property type="entry name" value="GNTR FAMILY REGULATORY PROTEIN"/>
    <property type="match status" value="1"/>
</dbReference>
<reference evidence="6" key="1">
    <citation type="journal article" date="2019" name="Int. J. Syst. Evol. Microbiol.">
        <title>The Global Catalogue of Microorganisms (GCM) 10K type strain sequencing project: providing services to taxonomists for standard genome sequencing and annotation.</title>
        <authorList>
            <consortium name="The Broad Institute Genomics Platform"/>
            <consortium name="The Broad Institute Genome Sequencing Center for Infectious Disease"/>
            <person name="Wu L."/>
            <person name="Ma J."/>
        </authorList>
    </citation>
    <scope>NUCLEOTIDE SEQUENCE [LARGE SCALE GENOMIC DNA]</scope>
    <source>
        <strain evidence="6">JCM 16544</strain>
    </source>
</reference>
<dbReference type="EMBL" id="BAAAYU010000005">
    <property type="protein sequence ID" value="GAA3639336.1"/>
    <property type="molecule type" value="Genomic_DNA"/>
</dbReference>
<dbReference type="SUPFAM" id="SSF48008">
    <property type="entry name" value="GntR ligand-binding domain-like"/>
    <property type="match status" value="1"/>
</dbReference>
<dbReference type="InterPro" id="IPR008920">
    <property type="entry name" value="TF_FadR/GntR_C"/>
</dbReference>
<dbReference type="CDD" id="cd07377">
    <property type="entry name" value="WHTH_GntR"/>
    <property type="match status" value="1"/>
</dbReference>
<keyword evidence="3" id="KW-0804">Transcription</keyword>
<dbReference type="InterPro" id="IPR036388">
    <property type="entry name" value="WH-like_DNA-bd_sf"/>
</dbReference>
<evidence type="ECO:0000256" key="3">
    <source>
        <dbReference type="ARBA" id="ARBA00023163"/>
    </source>
</evidence>
<dbReference type="SUPFAM" id="SSF46785">
    <property type="entry name" value="Winged helix' DNA-binding domain"/>
    <property type="match status" value="1"/>
</dbReference>
<dbReference type="PANTHER" id="PTHR43537">
    <property type="entry name" value="TRANSCRIPTIONAL REGULATOR, GNTR FAMILY"/>
    <property type="match status" value="1"/>
</dbReference>
<organism evidence="5 6">
    <name type="scientific">Microbacterium awajiense</name>
    <dbReference type="NCBI Taxonomy" id="415214"/>
    <lineage>
        <taxon>Bacteria</taxon>
        <taxon>Bacillati</taxon>
        <taxon>Actinomycetota</taxon>
        <taxon>Actinomycetes</taxon>
        <taxon>Micrococcales</taxon>
        <taxon>Microbacteriaceae</taxon>
        <taxon>Microbacterium</taxon>
    </lineage>
</organism>
<dbReference type="Gene3D" id="1.20.120.530">
    <property type="entry name" value="GntR ligand-binding domain-like"/>
    <property type="match status" value="1"/>
</dbReference>
<comment type="caution">
    <text evidence="5">The sequence shown here is derived from an EMBL/GenBank/DDBJ whole genome shotgun (WGS) entry which is preliminary data.</text>
</comment>
<dbReference type="Pfam" id="PF07729">
    <property type="entry name" value="FCD"/>
    <property type="match status" value="1"/>
</dbReference>
<accession>A0ABP7AS67</accession>
<evidence type="ECO:0000313" key="6">
    <source>
        <dbReference type="Proteomes" id="UP001501697"/>
    </source>
</evidence>
<evidence type="ECO:0000259" key="4">
    <source>
        <dbReference type="PROSITE" id="PS50949"/>
    </source>
</evidence>
<evidence type="ECO:0000313" key="5">
    <source>
        <dbReference type="EMBL" id="GAA3639336.1"/>
    </source>
</evidence>
<dbReference type="Gene3D" id="1.10.10.10">
    <property type="entry name" value="Winged helix-like DNA-binding domain superfamily/Winged helix DNA-binding domain"/>
    <property type="match status" value="1"/>
</dbReference>
<gene>
    <name evidence="5" type="ORF">GCM10022200_23500</name>
</gene>
<keyword evidence="2" id="KW-0238">DNA-binding</keyword>
<name>A0ABP7AS67_9MICO</name>
<dbReference type="RefSeq" id="WP_344738784.1">
    <property type="nucleotide sequence ID" value="NZ_BAAAYU010000005.1"/>
</dbReference>
<dbReference type="PROSITE" id="PS50949">
    <property type="entry name" value="HTH_GNTR"/>
    <property type="match status" value="1"/>
</dbReference>
<dbReference type="Proteomes" id="UP001501697">
    <property type="component" value="Unassembled WGS sequence"/>
</dbReference>
<dbReference type="InterPro" id="IPR000524">
    <property type="entry name" value="Tscrpt_reg_HTH_GntR"/>
</dbReference>
<dbReference type="SMART" id="SM00345">
    <property type="entry name" value="HTH_GNTR"/>
    <property type="match status" value="1"/>
</dbReference>
<dbReference type="Pfam" id="PF00392">
    <property type="entry name" value="GntR"/>
    <property type="match status" value="1"/>
</dbReference>
<keyword evidence="1" id="KW-0805">Transcription regulation</keyword>
<evidence type="ECO:0000256" key="2">
    <source>
        <dbReference type="ARBA" id="ARBA00023125"/>
    </source>
</evidence>
<proteinExistence type="predicted"/>
<evidence type="ECO:0000256" key="1">
    <source>
        <dbReference type="ARBA" id="ARBA00023015"/>
    </source>
</evidence>